<comment type="catalytic activity">
    <reaction evidence="1 18 19">
        <text>(6R)-NADHX = (6S)-NADHX</text>
        <dbReference type="Rhea" id="RHEA:32215"/>
        <dbReference type="ChEBI" id="CHEBI:64074"/>
        <dbReference type="ChEBI" id="CHEBI:64075"/>
        <dbReference type="EC" id="5.1.99.6"/>
    </reaction>
</comment>
<comment type="cofactor">
    <cofactor evidence="18 19">
        <name>K(+)</name>
        <dbReference type="ChEBI" id="CHEBI:29103"/>
    </cofactor>
    <text evidence="18 19">Binds 1 potassium ion per subunit.</text>
</comment>
<comment type="function">
    <text evidence="17">Catalyzes the dehydration of the S-form of NAD(P)HX at the expense of ADP, which is converted to AMP. Together with NAD(P)HX epimerase, which catalyzes the epimerization of the S- and R-forms, the enzyme allows the repair of both epimers of NAD(P)HX, a damaged form of NAD(P)H that is a result of enzymatic or heat-dependent hydration.</text>
</comment>
<feature type="binding site" evidence="17">
    <location>
        <begin position="409"/>
        <end position="413"/>
    </location>
    <ligand>
        <name>AMP</name>
        <dbReference type="ChEBI" id="CHEBI:456215"/>
    </ligand>
</feature>
<dbReference type="GO" id="GO:0046496">
    <property type="term" value="P:nicotinamide nucleotide metabolic process"/>
    <property type="evidence" value="ECO:0007669"/>
    <property type="project" value="UniProtKB-UniRule"/>
</dbReference>
<dbReference type="InterPro" id="IPR004443">
    <property type="entry name" value="YjeF_N_dom"/>
</dbReference>
<comment type="similarity">
    <text evidence="4 19">In the C-terminal section; belongs to the NnrD/CARKD family.</text>
</comment>
<evidence type="ECO:0000256" key="2">
    <source>
        <dbReference type="ARBA" id="ARBA00000909"/>
    </source>
</evidence>
<reference evidence="22 23" key="1">
    <citation type="submission" date="2014-12" db="EMBL/GenBank/DDBJ databases">
        <title>16Stimator: statistical estimation of ribosomal gene copy numbers from draft genome assemblies.</title>
        <authorList>
            <person name="Perisin M.A."/>
            <person name="Vetter M."/>
            <person name="Gilbert J.A."/>
            <person name="Bergelson J."/>
        </authorList>
    </citation>
    <scope>NUCLEOTIDE SEQUENCE [LARGE SCALE GENOMIC DNA]</scope>
    <source>
        <strain evidence="22 23">MEJ076</strain>
    </source>
</reference>
<dbReference type="Pfam" id="PF01256">
    <property type="entry name" value="Carb_kinase"/>
    <property type="match status" value="1"/>
</dbReference>
<comment type="caution">
    <text evidence="22">The sequence shown here is derived from an EMBL/GenBank/DDBJ whole genome shotgun (WGS) entry which is preliminary data.</text>
</comment>
<feature type="binding site" evidence="18">
    <location>
        <begin position="127"/>
        <end position="133"/>
    </location>
    <ligand>
        <name>(6S)-NADPHX</name>
        <dbReference type="ChEBI" id="CHEBI:64076"/>
    </ligand>
</feature>
<dbReference type="AlphaFoldDB" id="A0A0D0J2X0"/>
<evidence type="ECO:0000256" key="15">
    <source>
        <dbReference type="ARBA" id="ARBA00048238"/>
    </source>
</evidence>
<feature type="binding site" evidence="17">
    <location>
        <position position="438"/>
    </location>
    <ligand>
        <name>AMP</name>
        <dbReference type="ChEBI" id="CHEBI:456215"/>
    </ligand>
</feature>
<dbReference type="SUPFAM" id="SSF64153">
    <property type="entry name" value="YjeF N-terminal domain-like"/>
    <property type="match status" value="1"/>
</dbReference>
<dbReference type="EC" id="5.1.99.6" evidence="19"/>
<proteinExistence type="inferred from homology"/>
<evidence type="ECO:0000256" key="14">
    <source>
        <dbReference type="ARBA" id="ARBA00025153"/>
    </source>
</evidence>
<dbReference type="InterPro" id="IPR029056">
    <property type="entry name" value="Ribokinase-like"/>
</dbReference>
<feature type="binding site" evidence="17">
    <location>
        <position position="439"/>
    </location>
    <ligand>
        <name>(6S)-NADPHX</name>
        <dbReference type="ChEBI" id="CHEBI:64076"/>
    </ligand>
</feature>
<dbReference type="HAMAP" id="MF_01965">
    <property type="entry name" value="NADHX_dehydratase"/>
    <property type="match status" value="1"/>
</dbReference>
<feature type="binding site" evidence="18">
    <location>
        <position position="159"/>
    </location>
    <ligand>
        <name>K(+)</name>
        <dbReference type="ChEBI" id="CHEBI:29103"/>
    </ligand>
</feature>
<feature type="binding site" evidence="18">
    <location>
        <position position="63"/>
    </location>
    <ligand>
        <name>K(+)</name>
        <dbReference type="ChEBI" id="CHEBI:29103"/>
    </ligand>
</feature>
<dbReference type="PROSITE" id="PS51383">
    <property type="entry name" value="YJEF_C_3"/>
    <property type="match status" value="1"/>
</dbReference>
<dbReference type="PANTHER" id="PTHR12592">
    <property type="entry name" value="ATP-DEPENDENT (S)-NAD(P)H-HYDRATE DEHYDRATASE FAMILY MEMBER"/>
    <property type="match status" value="1"/>
</dbReference>
<keyword evidence="5 18" id="KW-0479">Metal-binding</keyword>
<keyword evidence="10 17" id="KW-0520">NAD</keyword>
<dbReference type="GO" id="GO:0110051">
    <property type="term" value="P:metabolite repair"/>
    <property type="evidence" value="ECO:0007669"/>
    <property type="project" value="TreeGrafter"/>
</dbReference>
<evidence type="ECO:0000256" key="16">
    <source>
        <dbReference type="ARBA" id="ARBA00049209"/>
    </source>
</evidence>
<evidence type="ECO:0000256" key="11">
    <source>
        <dbReference type="ARBA" id="ARBA00023235"/>
    </source>
</evidence>
<dbReference type="InterPro" id="IPR030677">
    <property type="entry name" value="Nnr"/>
</dbReference>
<dbReference type="GO" id="GO:0005524">
    <property type="term" value="F:ATP binding"/>
    <property type="evidence" value="ECO:0007669"/>
    <property type="project" value="UniProtKB-UniRule"/>
</dbReference>
<comment type="similarity">
    <text evidence="18">Belongs to the NnrE/AIBP family.</text>
</comment>
<comment type="catalytic activity">
    <reaction evidence="15 17 19">
        <text>(6S)-NADHX + ADP = AMP + phosphate + NADH + H(+)</text>
        <dbReference type="Rhea" id="RHEA:32223"/>
        <dbReference type="ChEBI" id="CHEBI:15378"/>
        <dbReference type="ChEBI" id="CHEBI:43474"/>
        <dbReference type="ChEBI" id="CHEBI:57945"/>
        <dbReference type="ChEBI" id="CHEBI:64074"/>
        <dbReference type="ChEBI" id="CHEBI:456215"/>
        <dbReference type="ChEBI" id="CHEBI:456216"/>
        <dbReference type="EC" id="4.2.1.136"/>
    </reaction>
</comment>
<comment type="function">
    <text evidence="14 19">Bifunctional enzyme that catalyzes the epimerization of the S- and R-forms of NAD(P)HX and the dehydration of the S-form of NAD(P)HX at the expense of ADP, which is converted to AMP. This allows the repair of both epimers of NAD(P)HX, a damaged form of NAD(P)H that is a result of enzymatic or heat-dependent hydration.</text>
</comment>
<feature type="binding site" evidence="18">
    <location>
        <begin position="62"/>
        <end position="66"/>
    </location>
    <ligand>
        <name>(6S)-NADPHX</name>
        <dbReference type="ChEBI" id="CHEBI:64076"/>
    </ligand>
</feature>
<evidence type="ECO:0000256" key="18">
    <source>
        <dbReference type="HAMAP-Rule" id="MF_01966"/>
    </source>
</evidence>
<evidence type="ECO:0000256" key="6">
    <source>
        <dbReference type="ARBA" id="ARBA00022741"/>
    </source>
</evidence>
<protein>
    <recommendedName>
        <fullName evidence="19">Bifunctional NAD(P)H-hydrate repair enzyme</fullName>
    </recommendedName>
    <alternativeName>
        <fullName evidence="19">Nicotinamide nucleotide repair protein</fullName>
    </alternativeName>
    <domain>
        <recommendedName>
            <fullName evidence="19">ADP-dependent (S)-NAD(P)H-hydrate dehydratase</fullName>
            <ecNumber evidence="19">4.2.1.136</ecNumber>
        </recommendedName>
        <alternativeName>
            <fullName evidence="19">ADP-dependent NAD(P)HX dehydratase</fullName>
        </alternativeName>
    </domain>
    <domain>
        <recommendedName>
            <fullName evidence="19">NAD(P)H-hydrate epimerase</fullName>
            <ecNumber evidence="19">5.1.99.6</ecNumber>
        </recommendedName>
    </domain>
</protein>
<evidence type="ECO:0000256" key="10">
    <source>
        <dbReference type="ARBA" id="ARBA00023027"/>
    </source>
</evidence>
<dbReference type="GO" id="GO:0052856">
    <property type="term" value="F:NAD(P)HX epimerase activity"/>
    <property type="evidence" value="ECO:0007669"/>
    <property type="project" value="UniProtKB-UniRule"/>
</dbReference>
<evidence type="ECO:0000256" key="4">
    <source>
        <dbReference type="ARBA" id="ARBA00009524"/>
    </source>
</evidence>
<dbReference type="Pfam" id="PF03853">
    <property type="entry name" value="YjeF_N"/>
    <property type="match status" value="1"/>
</dbReference>
<comment type="function">
    <text evidence="18">Catalyzes the epimerization of the S- and R-forms of NAD(P)HX, a damaged form of NAD(P)H that is a result of enzymatic or heat-dependent hydration. This is a prerequisite for the S-specific NAD(P)H-hydrate dehydratase to allow the repair of both epimers of NAD(P)HX.</text>
</comment>
<dbReference type="EMBL" id="JXQV01000024">
    <property type="protein sequence ID" value="KIP99889.1"/>
    <property type="molecule type" value="Genomic_DNA"/>
</dbReference>
<feature type="binding site" evidence="17">
    <location>
        <position position="372"/>
    </location>
    <ligand>
        <name>(6S)-NADPHX</name>
        <dbReference type="ChEBI" id="CHEBI:64076"/>
    </ligand>
</feature>
<comment type="subunit">
    <text evidence="17">Homotetramer.</text>
</comment>
<accession>A0A0D0J2X0</accession>
<keyword evidence="13" id="KW-0511">Multifunctional enzyme</keyword>
<dbReference type="EC" id="4.2.1.136" evidence="19"/>
<dbReference type="InterPro" id="IPR000631">
    <property type="entry name" value="CARKD"/>
</dbReference>
<evidence type="ECO:0000256" key="12">
    <source>
        <dbReference type="ARBA" id="ARBA00023239"/>
    </source>
</evidence>
<evidence type="ECO:0000256" key="17">
    <source>
        <dbReference type="HAMAP-Rule" id="MF_01965"/>
    </source>
</evidence>
<feature type="domain" description="YjeF C-terminal" evidence="20">
    <location>
        <begin position="223"/>
        <end position="492"/>
    </location>
</feature>
<dbReference type="NCBIfam" id="TIGR00196">
    <property type="entry name" value="yjeF_cterm"/>
    <property type="match status" value="1"/>
</dbReference>
<name>A0A0D0J2X0_AGRTU</name>
<evidence type="ECO:0000256" key="5">
    <source>
        <dbReference type="ARBA" id="ARBA00022723"/>
    </source>
</evidence>
<evidence type="ECO:0000259" key="20">
    <source>
        <dbReference type="PROSITE" id="PS51383"/>
    </source>
</evidence>
<feature type="binding site" evidence="17">
    <location>
        <position position="258"/>
    </location>
    <ligand>
        <name>(6S)-NADPHX</name>
        <dbReference type="ChEBI" id="CHEBI:64076"/>
    </ligand>
</feature>
<dbReference type="Proteomes" id="UP000035017">
    <property type="component" value="Unassembled WGS sequence"/>
</dbReference>
<dbReference type="PANTHER" id="PTHR12592:SF0">
    <property type="entry name" value="ATP-DEPENDENT (S)-NAD(P)H-HYDRATE DEHYDRATASE"/>
    <property type="match status" value="1"/>
</dbReference>
<comment type="caution">
    <text evidence="18">Lacks conserved residue(s) required for the propagation of feature annotation.</text>
</comment>
<evidence type="ECO:0000256" key="19">
    <source>
        <dbReference type="PIRNR" id="PIRNR017184"/>
    </source>
</evidence>
<keyword evidence="8 17" id="KW-0521">NADP</keyword>
<dbReference type="GO" id="GO:0046872">
    <property type="term" value="F:metal ion binding"/>
    <property type="evidence" value="ECO:0007669"/>
    <property type="project" value="UniProtKB-UniRule"/>
</dbReference>
<dbReference type="Gene3D" id="3.40.1190.20">
    <property type="match status" value="1"/>
</dbReference>
<comment type="similarity">
    <text evidence="17">Belongs to the NnrD/CARKD family.</text>
</comment>
<keyword evidence="6 17" id="KW-0547">Nucleotide-binding</keyword>
<dbReference type="CDD" id="cd01171">
    <property type="entry name" value="YXKO-related"/>
    <property type="match status" value="1"/>
</dbReference>
<feature type="binding site" evidence="17">
    <location>
        <position position="321"/>
    </location>
    <ligand>
        <name>(6S)-NADPHX</name>
        <dbReference type="ChEBI" id="CHEBI:64076"/>
    </ligand>
</feature>
<evidence type="ECO:0000256" key="8">
    <source>
        <dbReference type="ARBA" id="ARBA00022857"/>
    </source>
</evidence>
<evidence type="ECO:0000256" key="3">
    <source>
        <dbReference type="ARBA" id="ARBA00006001"/>
    </source>
</evidence>
<evidence type="ECO:0000313" key="23">
    <source>
        <dbReference type="Proteomes" id="UP000035017"/>
    </source>
</evidence>
<comment type="cofactor">
    <cofactor evidence="17">
        <name>Mg(2+)</name>
        <dbReference type="ChEBI" id="CHEBI:18420"/>
    </cofactor>
</comment>
<comment type="similarity">
    <text evidence="3 19">In the N-terminal section; belongs to the NnrE/AIBP family.</text>
</comment>
<evidence type="ECO:0000256" key="13">
    <source>
        <dbReference type="ARBA" id="ARBA00023268"/>
    </source>
</evidence>
<gene>
    <name evidence="18" type="primary">nnrE</name>
    <name evidence="17" type="synonym">nnrD</name>
    <name evidence="22" type="ORF">RU07_18075</name>
</gene>
<comment type="catalytic activity">
    <reaction evidence="2 18 19">
        <text>(6R)-NADPHX = (6S)-NADPHX</text>
        <dbReference type="Rhea" id="RHEA:32227"/>
        <dbReference type="ChEBI" id="CHEBI:64076"/>
        <dbReference type="ChEBI" id="CHEBI:64077"/>
        <dbReference type="EC" id="5.1.99.6"/>
    </reaction>
</comment>
<comment type="catalytic activity">
    <reaction evidence="16 17 19">
        <text>(6S)-NADPHX + ADP = AMP + phosphate + NADPH + H(+)</text>
        <dbReference type="Rhea" id="RHEA:32235"/>
        <dbReference type="ChEBI" id="CHEBI:15378"/>
        <dbReference type="ChEBI" id="CHEBI:43474"/>
        <dbReference type="ChEBI" id="CHEBI:57783"/>
        <dbReference type="ChEBI" id="CHEBI:64076"/>
        <dbReference type="ChEBI" id="CHEBI:456215"/>
        <dbReference type="ChEBI" id="CHEBI:456216"/>
        <dbReference type="EC" id="4.2.1.136"/>
    </reaction>
</comment>
<feature type="domain" description="YjeF N-terminal" evidence="21">
    <location>
        <begin position="15"/>
        <end position="213"/>
    </location>
</feature>
<organism evidence="22 23">
    <name type="scientific">Agrobacterium tumefaciens</name>
    <dbReference type="NCBI Taxonomy" id="358"/>
    <lineage>
        <taxon>Bacteria</taxon>
        <taxon>Pseudomonadati</taxon>
        <taxon>Pseudomonadota</taxon>
        <taxon>Alphaproteobacteria</taxon>
        <taxon>Hyphomicrobiales</taxon>
        <taxon>Rhizobiaceae</taxon>
        <taxon>Rhizobium/Agrobacterium group</taxon>
        <taxon>Agrobacterium</taxon>
        <taxon>Agrobacterium tumefaciens complex</taxon>
    </lineage>
</organism>
<sequence length="492" mass="50795">MTSSPTHILIDPAAMSQIDASAIDSGIPIYALMKRAGQAVAACALKHYPQAQRFIALCGTGNNGGDGFVAARALKASGAEVVLHLLGDVGKLKGAARTAFDALDMSPLPLHAYQPIAGDVLIDAIFGAGLSRDVPAEVASVIDAVAQASIPVIAVDLPSGLCGRRGVALGRAFQAARTITFVARKPGHVLMPGRSLCGDVEVFDIGIPHRIVEAHSPSVVENHPALWASALTRSDDDTHKFKRGHLTVFSGPAHATGAARMSAMAGFRAGAGIVSIAAPHDALGVLSATLTAVMLSPVETDEELEAWMSDKRHATYILGPGFGDLERARRFVAELKHKALVLDADGITAFKQAPGELFELFATDAPRILTPHEGEFGRLFPSIAADAALSKIEKAQAAAALSNAVIIYKGADTVIAAPDGRAAVNTNAPFYLATAGSGDVLAGIAGGLLAQQVPAFEAAAAAVWLHGEAAQRLGPGLTAEDLASAVRPFQPQ</sequence>
<evidence type="ECO:0000256" key="9">
    <source>
        <dbReference type="ARBA" id="ARBA00022958"/>
    </source>
</evidence>
<feature type="binding site" evidence="18">
    <location>
        <position position="123"/>
    </location>
    <ligand>
        <name>K(+)</name>
        <dbReference type="ChEBI" id="CHEBI:29103"/>
    </ligand>
</feature>
<keyword evidence="9 18" id="KW-0630">Potassium</keyword>
<keyword evidence="11 18" id="KW-0413">Isomerase</keyword>
<dbReference type="SUPFAM" id="SSF53613">
    <property type="entry name" value="Ribokinase-like"/>
    <property type="match status" value="1"/>
</dbReference>
<evidence type="ECO:0000256" key="1">
    <source>
        <dbReference type="ARBA" id="ARBA00000013"/>
    </source>
</evidence>
<evidence type="ECO:0000259" key="21">
    <source>
        <dbReference type="PROSITE" id="PS51385"/>
    </source>
</evidence>
<dbReference type="PROSITE" id="PS51385">
    <property type="entry name" value="YJEF_N"/>
    <property type="match status" value="1"/>
</dbReference>
<dbReference type="Gene3D" id="3.40.50.10260">
    <property type="entry name" value="YjeF N-terminal domain"/>
    <property type="match status" value="1"/>
</dbReference>
<dbReference type="GO" id="GO:0052855">
    <property type="term" value="F:ADP-dependent NAD(P)H-hydrate dehydratase activity"/>
    <property type="evidence" value="ECO:0007669"/>
    <property type="project" value="UniProtKB-UniRule"/>
</dbReference>
<keyword evidence="7 17" id="KW-0067">ATP-binding</keyword>
<evidence type="ECO:0000256" key="7">
    <source>
        <dbReference type="ARBA" id="ARBA00022840"/>
    </source>
</evidence>
<dbReference type="PIRSF" id="PIRSF017184">
    <property type="entry name" value="Nnr"/>
    <property type="match status" value="1"/>
</dbReference>
<dbReference type="NCBIfam" id="TIGR00197">
    <property type="entry name" value="yjeF_nterm"/>
    <property type="match status" value="1"/>
</dbReference>
<feature type="binding site" evidence="18">
    <location>
        <position position="156"/>
    </location>
    <ligand>
        <name>(6S)-NADPHX</name>
        <dbReference type="ChEBI" id="CHEBI:64076"/>
    </ligand>
</feature>
<keyword evidence="12 17" id="KW-0456">Lyase</keyword>
<dbReference type="InterPro" id="IPR036652">
    <property type="entry name" value="YjeF_N_dom_sf"/>
</dbReference>
<evidence type="ECO:0000313" key="22">
    <source>
        <dbReference type="EMBL" id="KIP99889.1"/>
    </source>
</evidence>
<dbReference type="HAMAP" id="MF_01966">
    <property type="entry name" value="NADHX_epimerase"/>
    <property type="match status" value="1"/>
</dbReference>